<evidence type="ECO:0000313" key="2">
    <source>
        <dbReference type="EMBL" id="SHI89376.1"/>
    </source>
</evidence>
<proteinExistence type="predicted"/>
<feature type="coiled-coil region" evidence="1">
    <location>
        <begin position="210"/>
        <end position="244"/>
    </location>
</feature>
<dbReference type="Proteomes" id="UP000324781">
    <property type="component" value="Unassembled WGS sequence"/>
</dbReference>
<evidence type="ECO:0000256" key="1">
    <source>
        <dbReference type="SAM" id="Coils"/>
    </source>
</evidence>
<sequence length="265" mass="30221">MFLTTSIAGRAEKEREILYDGEVRLMEGRQGRVLDITSCYVYELHFKNVPASDALLVEADFIVELAYEYQDAAGARLQHIRKLSCHQRLHPDIRGLAARPSEAEQLYVTPVVRGMAYRYMITGDGFGIRLIISASIEYLATFGYYANIHACGKEQPEPGPIECINWQTVFDNIGFEDAMACLENLIRLIKTRALFGNQNKTPYPSGEGMIPDMAGENRKLREQNQSLEERIRSSRMTIAQLQSQLREREEIISKLLVLLDKNRKD</sequence>
<organism evidence="2 3">
    <name type="scientific">Thermoclostridium caenicola</name>
    <dbReference type="NCBI Taxonomy" id="659425"/>
    <lineage>
        <taxon>Bacteria</taxon>
        <taxon>Bacillati</taxon>
        <taxon>Bacillota</taxon>
        <taxon>Clostridia</taxon>
        <taxon>Eubacteriales</taxon>
        <taxon>Oscillospiraceae</taxon>
        <taxon>Thermoclostridium</taxon>
    </lineage>
</organism>
<dbReference type="RefSeq" id="WP_149678347.1">
    <property type="nucleotide sequence ID" value="NZ_FQZP01000014.1"/>
</dbReference>
<gene>
    <name evidence="2" type="ORF">SAMN05444373_10145</name>
</gene>
<keyword evidence="1" id="KW-0175">Coiled coil</keyword>
<dbReference type="AlphaFoldDB" id="A0A1M6EVD8"/>
<dbReference type="EMBL" id="FQZP01000014">
    <property type="protein sequence ID" value="SHI89376.1"/>
    <property type="molecule type" value="Genomic_DNA"/>
</dbReference>
<evidence type="ECO:0000313" key="3">
    <source>
        <dbReference type="Proteomes" id="UP000324781"/>
    </source>
</evidence>
<protein>
    <submittedName>
        <fullName evidence="2">Uncharacterized protein</fullName>
    </submittedName>
</protein>
<accession>A0A1M6EVD8</accession>
<name>A0A1M6EVD8_9FIRM</name>
<reference evidence="2 3" key="1">
    <citation type="submission" date="2016-11" db="EMBL/GenBank/DDBJ databases">
        <authorList>
            <person name="Varghese N."/>
            <person name="Submissions S."/>
        </authorList>
    </citation>
    <scope>NUCLEOTIDE SEQUENCE [LARGE SCALE GENOMIC DNA]</scope>
    <source>
        <strain evidence="2 3">DSM 19027</strain>
    </source>
</reference>
<keyword evidence="3" id="KW-1185">Reference proteome</keyword>